<protein>
    <recommendedName>
        <fullName evidence="3">LysM domain-containing protein</fullName>
    </recommendedName>
</protein>
<feature type="region of interest" description="Disordered" evidence="1">
    <location>
        <begin position="42"/>
        <end position="77"/>
    </location>
</feature>
<evidence type="ECO:0000313" key="5">
    <source>
        <dbReference type="Proteomes" id="UP001337723"/>
    </source>
</evidence>
<name>A0AA48H2F1_9RHOB</name>
<proteinExistence type="predicted"/>
<evidence type="ECO:0000313" key="4">
    <source>
        <dbReference type="EMBL" id="BDW85294.1"/>
    </source>
</evidence>
<evidence type="ECO:0000259" key="3">
    <source>
        <dbReference type="PROSITE" id="PS51782"/>
    </source>
</evidence>
<dbReference type="KEGG" id="rmai:MACH21_14710"/>
<reference evidence="4 5" key="1">
    <citation type="submission" date="2023-01" db="EMBL/GenBank/DDBJ databases">
        <title>Complete genome sequence of Roseicyclus marinus strain Dej080120_10.</title>
        <authorList>
            <person name="Ueki S."/>
            <person name="Maruyama F."/>
        </authorList>
    </citation>
    <scope>NUCLEOTIDE SEQUENCE [LARGE SCALE GENOMIC DNA]</scope>
    <source>
        <strain evidence="4 5">Dej080120_10</strain>
    </source>
</reference>
<feature type="compositionally biased region" description="Low complexity" evidence="1">
    <location>
        <begin position="67"/>
        <end position="77"/>
    </location>
</feature>
<accession>A0AA48H2F1</accession>
<feature type="compositionally biased region" description="Low complexity" evidence="1">
    <location>
        <begin position="42"/>
        <end position="59"/>
    </location>
</feature>
<gene>
    <name evidence="4" type="ORF">MACH21_14710</name>
</gene>
<keyword evidence="5" id="KW-1185">Reference proteome</keyword>
<organism evidence="4 5">
    <name type="scientific">Roseicyclus marinus</name>
    <dbReference type="NCBI Taxonomy" id="2161673"/>
    <lineage>
        <taxon>Bacteria</taxon>
        <taxon>Pseudomonadati</taxon>
        <taxon>Pseudomonadota</taxon>
        <taxon>Alphaproteobacteria</taxon>
        <taxon>Rhodobacterales</taxon>
        <taxon>Roseobacteraceae</taxon>
        <taxon>Roseicyclus</taxon>
    </lineage>
</organism>
<feature type="transmembrane region" description="Helical" evidence="2">
    <location>
        <begin position="20"/>
        <end position="38"/>
    </location>
</feature>
<dbReference type="Gene3D" id="3.10.350.10">
    <property type="entry name" value="LysM domain"/>
    <property type="match status" value="1"/>
</dbReference>
<dbReference type="PROSITE" id="PS51782">
    <property type="entry name" value="LYSM"/>
    <property type="match status" value="1"/>
</dbReference>
<dbReference type="InterPro" id="IPR052196">
    <property type="entry name" value="Bact_Kbp"/>
</dbReference>
<dbReference type="EMBL" id="AP027266">
    <property type="protein sequence ID" value="BDW85294.1"/>
    <property type="molecule type" value="Genomic_DNA"/>
</dbReference>
<dbReference type="Pfam" id="PF01476">
    <property type="entry name" value="LysM"/>
    <property type="match status" value="1"/>
</dbReference>
<dbReference type="CDD" id="cd00118">
    <property type="entry name" value="LysM"/>
    <property type="match status" value="1"/>
</dbReference>
<dbReference type="AlphaFoldDB" id="A0AA48H2F1"/>
<dbReference type="InterPro" id="IPR018392">
    <property type="entry name" value="LysM"/>
</dbReference>
<dbReference type="Proteomes" id="UP001337723">
    <property type="component" value="Chromosome"/>
</dbReference>
<keyword evidence="2" id="KW-1133">Transmembrane helix</keyword>
<feature type="region of interest" description="Disordered" evidence="1">
    <location>
        <begin position="194"/>
        <end position="216"/>
    </location>
</feature>
<feature type="domain" description="LysM" evidence="3">
    <location>
        <begin position="423"/>
        <end position="472"/>
    </location>
</feature>
<dbReference type="PANTHER" id="PTHR34700">
    <property type="entry name" value="POTASSIUM BINDING PROTEIN KBP"/>
    <property type="match status" value="1"/>
</dbReference>
<sequence length="480" mass="48740">MADPKTTGQASAGAMSQVTIAALVGLVLVAVAVGFAVMRETPESAPEATQTTAEAPAEPAEAEESATEVASEAPVAEEAVVAPEPPRFDLVRVDATGSAVIAGRAPAEASVVLVLDGEIVETVTADAGGQFAAFLSLEPSEAPRILGLRAVMPDGTEIDGAGTALIAPFAGPVVAETPEAPAPETVEEVVAEAPAEAPADEAQAVAEAPAEAAPTEVAAEEAVVAEAEPVAETVESAPEAAPEPVEEVAAVAEPVTEPVVAPEPAPAVEVAEAVAPAPVEEAAQAPVVEPAPVAAPEAPAVLLADETGVRVLQGPGGAAETLPELRLDAITYDVAGAVTLAGRAPGQGDVRATLDNREVTSGAVGPGGEWSLDLPDVDPGTYTLRLEQLAADGSVTGRIETPFLREDPDRIRDNPMLVDPGATVITVQRGFTLWGIAEANFGDGIRYVQIFEENRDLIRDPDLIFPGQIFALPDLPRAAP</sequence>
<dbReference type="InterPro" id="IPR036779">
    <property type="entry name" value="LysM_dom_sf"/>
</dbReference>
<keyword evidence="2" id="KW-0472">Membrane</keyword>
<dbReference type="PANTHER" id="PTHR34700:SF4">
    <property type="entry name" value="PHAGE-LIKE ELEMENT PBSX PROTEIN XKDP"/>
    <property type="match status" value="1"/>
</dbReference>
<evidence type="ECO:0000256" key="1">
    <source>
        <dbReference type="SAM" id="MobiDB-lite"/>
    </source>
</evidence>
<keyword evidence="2" id="KW-0812">Transmembrane</keyword>
<evidence type="ECO:0000256" key="2">
    <source>
        <dbReference type="SAM" id="Phobius"/>
    </source>
</evidence>
<dbReference type="RefSeq" id="WP_338276031.1">
    <property type="nucleotide sequence ID" value="NZ_AP027266.1"/>
</dbReference>